<gene>
    <name evidence="6" type="ORF">GNZ12_15915</name>
</gene>
<dbReference type="PROSITE" id="PS50931">
    <property type="entry name" value="HTH_LYSR"/>
    <property type="match status" value="1"/>
</dbReference>
<dbReference type="RefSeq" id="WP_172311363.1">
    <property type="nucleotide sequence ID" value="NZ_WOEY01000065.1"/>
</dbReference>
<organism evidence="6 7">
    <name type="scientific">Paraburkholderia solitsugae</name>
    <dbReference type="NCBI Taxonomy" id="2675748"/>
    <lineage>
        <taxon>Bacteria</taxon>
        <taxon>Pseudomonadati</taxon>
        <taxon>Pseudomonadota</taxon>
        <taxon>Betaproteobacteria</taxon>
        <taxon>Burkholderiales</taxon>
        <taxon>Burkholderiaceae</taxon>
        <taxon>Paraburkholderia</taxon>
    </lineage>
</organism>
<dbReference type="InterPro" id="IPR050389">
    <property type="entry name" value="LysR-type_TF"/>
</dbReference>
<sequence length="312" mass="34504">MDFHKLPSLDLRLLVVFDEITRHRSLTLAANSLGMTQSAISKSLQRLRHELGDTLFVRTQKGMEPTPRAMALHGPITEILQTFHDRIVAAPHFDPLTSDRIFTIHASDLGISALIPALARDLKTTAPHARLHAISANQKEVVEGLASGEIDLSIGAFSSLNESGIYQQRLYTEKYICLVRADHPLTHVETVDVELFQQQTHIMISAGRSGHIHGRAEAVLLGEIPPRNVAIKVPSFVLAAMLLRNTDHVLTIPSVAARTLATELGLVCVPCAIELPGFTVAQYWHERFLHDPACRWLRTQMHQIFGDASPIG</sequence>
<feature type="domain" description="HTH lysR-type" evidence="5">
    <location>
        <begin position="9"/>
        <end position="66"/>
    </location>
</feature>
<dbReference type="InterPro" id="IPR036388">
    <property type="entry name" value="WH-like_DNA-bd_sf"/>
</dbReference>
<protein>
    <submittedName>
        <fullName evidence="6">LysR family transcriptional regulator</fullName>
    </submittedName>
</protein>
<comment type="similarity">
    <text evidence="1">Belongs to the LysR transcriptional regulatory family.</text>
</comment>
<evidence type="ECO:0000259" key="5">
    <source>
        <dbReference type="PROSITE" id="PS50931"/>
    </source>
</evidence>
<evidence type="ECO:0000313" key="6">
    <source>
        <dbReference type="EMBL" id="NPT42769.1"/>
    </source>
</evidence>
<name>A0ABX2BPW5_9BURK</name>
<dbReference type="Pfam" id="PF00126">
    <property type="entry name" value="HTH_1"/>
    <property type="match status" value="1"/>
</dbReference>
<keyword evidence="2" id="KW-0805">Transcription regulation</keyword>
<dbReference type="PANTHER" id="PTHR30118">
    <property type="entry name" value="HTH-TYPE TRANSCRIPTIONAL REGULATOR LEUO-RELATED"/>
    <property type="match status" value="1"/>
</dbReference>
<dbReference type="Proteomes" id="UP000652198">
    <property type="component" value="Unassembled WGS sequence"/>
</dbReference>
<keyword evidence="7" id="KW-1185">Reference proteome</keyword>
<keyword evidence="4" id="KW-0804">Transcription</keyword>
<accession>A0ABX2BPW5</accession>
<reference evidence="6 7" key="1">
    <citation type="submission" date="2019-11" db="EMBL/GenBank/DDBJ databases">
        <title>Metabolism of dissolved organic matter in forest soils.</title>
        <authorList>
            <person name="Cyle K.T."/>
            <person name="Wilhelm R.C."/>
            <person name="Martinez C.E."/>
        </authorList>
    </citation>
    <scope>NUCLEOTIDE SEQUENCE [LARGE SCALE GENOMIC DNA]</scope>
    <source>
        <strain evidence="6 7">1N</strain>
    </source>
</reference>
<dbReference type="EMBL" id="WOEY01000065">
    <property type="protein sequence ID" value="NPT42769.1"/>
    <property type="molecule type" value="Genomic_DNA"/>
</dbReference>
<dbReference type="InterPro" id="IPR036390">
    <property type="entry name" value="WH_DNA-bd_sf"/>
</dbReference>
<proteinExistence type="inferred from homology"/>
<dbReference type="Gene3D" id="3.40.190.10">
    <property type="entry name" value="Periplasmic binding protein-like II"/>
    <property type="match status" value="2"/>
</dbReference>
<evidence type="ECO:0000256" key="4">
    <source>
        <dbReference type="ARBA" id="ARBA00023163"/>
    </source>
</evidence>
<dbReference type="Gene3D" id="1.10.10.10">
    <property type="entry name" value="Winged helix-like DNA-binding domain superfamily/Winged helix DNA-binding domain"/>
    <property type="match status" value="1"/>
</dbReference>
<evidence type="ECO:0000256" key="2">
    <source>
        <dbReference type="ARBA" id="ARBA00023015"/>
    </source>
</evidence>
<dbReference type="SUPFAM" id="SSF46785">
    <property type="entry name" value="Winged helix' DNA-binding domain"/>
    <property type="match status" value="1"/>
</dbReference>
<evidence type="ECO:0000256" key="3">
    <source>
        <dbReference type="ARBA" id="ARBA00023125"/>
    </source>
</evidence>
<dbReference type="CDD" id="cd08459">
    <property type="entry name" value="PBP2_DntR_NahR_LinR_like"/>
    <property type="match status" value="1"/>
</dbReference>
<dbReference type="PANTHER" id="PTHR30118:SF15">
    <property type="entry name" value="TRANSCRIPTIONAL REGULATORY PROTEIN"/>
    <property type="match status" value="1"/>
</dbReference>
<dbReference type="SUPFAM" id="SSF53850">
    <property type="entry name" value="Periplasmic binding protein-like II"/>
    <property type="match status" value="1"/>
</dbReference>
<keyword evidence="3" id="KW-0238">DNA-binding</keyword>
<dbReference type="InterPro" id="IPR000847">
    <property type="entry name" value="LysR_HTH_N"/>
</dbReference>
<evidence type="ECO:0000313" key="7">
    <source>
        <dbReference type="Proteomes" id="UP000652198"/>
    </source>
</evidence>
<comment type="caution">
    <text evidence="6">The sequence shown here is derived from an EMBL/GenBank/DDBJ whole genome shotgun (WGS) entry which is preliminary data.</text>
</comment>
<dbReference type="PRINTS" id="PR00039">
    <property type="entry name" value="HTHLYSR"/>
</dbReference>
<dbReference type="Pfam" id="PF03466">
    <property type="entry name" value="LysR_substrate"/>
    <property type="match status" value="1"/>
</dbReference>
<evidence type="ECO:0000256" key="1">
    <source>
        <dbReference type="ARBA" id="ARBA00009437"/>
    </source>
</evidence>
<dbReference type="InterPro" id="IPR005119">
    <property type="entry name" value="LysR_subst-bd"/>
</dbReference>